<keyword evidence="1" id="KW-0479">Metal-binding</keyword>
<accession>A0A0R2U7J1</accession>
<dbReference type="InterPro" id="IPR029052">
    <property type="entry name" value="Metallo-depent_PP-like"/>
</dbReference>
<dbReference type="InterPro" id="IPR004843">
    <property type="entry name" value="Calcineurin-like_PHP"/>
</dbReference>
<evidence type="ECO:0000256" key="2">
    <source>
        <dbReference type="ARBA" id="ARBA00022801"/>
    </source>
</evidence>
<dbReference type="SUPFAM" id="SSF56300">
    <property type="entry name" value="Metallo-dependent phosphatases"/>
    <property type="match status" value="1"/>
</dbReference>
<name>A0A0R2U7J1_9GAMM</name>
<evidence type="ECO:0000313" key="6">
    <source>
        <dbReference type="EMBL" id="KRO93666.1"/>
    </source>
</evidence>
<dbReference type="Pfam" id="PF00149">
    <property type="entry name" value="Metallophos"/>
    <property type="match status" value="1"/>
</dbReference>
<evidence type="ECO:0000256" key="1">
    <source>
        <dbReference type="ARBA" id="ARBA00022723"/>
    </source>
</evidence>
<comment type="similarity">
    <text evidence="4">Belongs to the cyclic nucleotide phosphodiesterase class-III family.</text>
</comment>
<dbReference type="EMBL" id="LICA01000226">
    <property type="protein sequence ID" value="KRO93666.1"/>
    <property type="molecule type" value="Genomic_DNA"/>
</dbReference>
<evidence type="ECO:0000256" key="4">
    <source>
        <dbReference type="ARBA" id="ARBA00025742"/>
    </source>
</evidence>
<dbReference type="PANTHER" id="PTHR42988">
    <property type="entry name" value="PHOSPHOHYDROLASE"/>
    <property type="match status" value="1"/>
</dbReference>
<keyword evidence="2" id="KW-0378">Hydrolase</keyword>
<evidence type="ECO:0000256" key="3">
    <source>
        <dbReference type="ARBA" id="ARBA00023004"/>
    </source>
</evidence>
<dbReference type="GO" id="GO:0046872">
    <property type="term" value="F:metal ion binding"/>
    <property type="evidence" value="ECO:0007669"/>
    <property type="project" value="UniProtKB-KW"/>
</dbReference>
<dbReference type="GO" id="GO:0016787">
    <property type="term" value="F:hydrolase activity"/>
    <property type="evidence" value="ECO:0007669"/>
    <property type="project" value="UniProtKB-KW"/>
</dbReference>
<feature type="domain" description="Calcineurin-like phosphoesterase" evidence="5">
    <location>
        <begin position="5"/>
        <end position="192"/>
    </location>
</feature>
<proteinExistence type="inferred from homology"/>
<gene>
    <name evidence="6" type="ORF">ABS24_03955</name>
</gene>
<organism evidence="6 7">
    <name type="scientific">SAR92 bacterium BACL26 MAG-121220-bin70</name>
    <dbReference type="NCBI Taxonomy" id="1655626"/>
    <lineage>
        <taxon>Bacteria</taxon>
        <taxon>Pseudomonadati</taxon>
        <taxon>Pseudomonadota</taxon>
        <taxon>Gammaproteobacteria</taxon>
        <taxon>Cellvibrionales</taxon>
        <taxon>Porticoccaceae</taxon>
        <taxon>SAR92 clade</taxon>
    </lineage>
</organism>
<dbReference type="PANTHER" id="PTHR42988:SF2">
    <property type="entry name" value="CYCLIC NUCLEOTIDE PHOSPHODIESTERASE CBUA0032-RELATED"/>
    <property type="match status" value="1"/>
</dbReference>
<sequence>MDCLQITQITDLHLGAEANANFAGVNTLDSFKAVLKALDAQGRGDDLLLLSGDLSAEPSAETYLLLNQVLKENHKRVIWLPGNHDDFELMRAGLINYPPSPVTELGNWGILTLDSSQPGTPIGHIADEQLQQVKMGLEKLAGKAVLIAMHHSPVEVGCRWLDAQKIENAGDLYDLLIQHGNVKAVLTGHVHQQFDGKWGDLALHTTPSSCIQFKQNSDDFALSGEPPGYRWLDLMADGLIVTGVEFIDGFDQSPDVQNTGS</sequence>
<protein>
    <recommendedName>
        <fullName evidence="5">Calcineurin-like phosphoesterase domain-containing protein</fullName>
    </recommendedName>
</protein>
<evidence type="ECO:0000313" key="7">
    <source>
        <dbReference type="Proteomes" id="UP000051213"/>
    </source>
</evidence>
<evidence type="ECO:0000259" key="5">
    <source>
        <dbReference type="Pfam" id="PF00149"/>
    </source>
</evidence>
<keyword evidence="3" id="KW-0408">Iron</keyword>
<dbReference type="AlphaFoldDB" id="A0A0R2U7J1"/>
<comment type="caution">
    <text evidence="6">The sequence shown here is derived from an EMBL/GenBank/DDBJ whole genome shotgun (WGS) entry which is preliminary data.</text>
</comment>
<dbReference type="InterPro" id="IPR050884">
    <property type="entry name" value="CNP_phosphodiesterase-III"/>
</dbReference>
<dbReference type="Proteomes" id="UP000051213">
    <property type="component" value="Unassembled WGS sequence"/>
</dbReference>
<reference evidence="6 7" key="1">
    <citation type="submission" date="2015-10" db="EMBL/GenBank/DDBJ databases">
        <title>Metagenome-Assembled Genomes uncover a global brackish microbiome.</title>
        <authorList>
            <person name="Hugerth L.W."/>
            <person name="Larsson J."/>
            <person name="Alneberg J."/>
            <person name="Lindh M.V."/>
            <person name="Legrand C."/>
            <person name="Pinhassi J."/>
            <person name="Andersson A.F."/>
        </authorList>
    </citation>
    <scope>NUCLEOTIDE SEQUENCE [LARGE SCALE GENOMIC DNA]</scope>
    <source>
        <strain evidence="6">BACL26 MAG-121220-bin70</strain>
    </source>
</reference>
<dbReference type="Gene3D" id="3.60.21.10">
    <property type="match status" value="1"/>
</dbReference>